<accession>A0ABS8WWS1</accession>
<proteinExistence type="predicted"/>
<organism evidence="2 3">
    <name type="scientific">Datura stramonium</name>
    <name type="common">Jimsonweed</name>
    <name type="synonym">Common thornapple</name>
    <dbReference type="NCBI Taxonomy" id="4076"/>
    <lineage>
        <taxon>Eukaryota</taxon>
        <taxon>Viridiplantae</taxon>
        <taxon>Streptophyta</taxon>
        <taxon>Embryophyta</taxon>
        <taxon>Tracheophyta</taxon>
        <taxon>Spermatophyta</taxon>
        <taxon>Magnoliopsida</taxon>
        <taxon>eudicotyledons</taxon>
        <taxon>Gunneridae</taxon>
        <taxon>Pentapetalae</taxon>
        <taxon>asterids</taxon>
        <taxon>lamiids</taxon>
        <taxon>Solanales</taxon>
        <taxon>Solanaceae</taxon>
        <taxon>Solanoideae</taxon>
        <taxon>Datureae</taxon>
        <taxon>Datura</taxon>
    </lineage>
</organism>
<evidence type="ECO:0000256" key="1">
    <source>
        <dbReference type="SAM" id="MobiDB-lite"/>
    </source>
</evidence>
<feature type="non-terminal residue" evidence="2">
    <location>
        <position position="1"/>
    </location>
</feature>
<reference evidence="2 3" key="1">
    <citation type="journal article" date="2021" name="BMC Genomics">
        <title>Datura genome reveals duplications of psychoactive alkaloid biosynthetic genes and high mutation rate following tissue culture.</title>
        <authorList>
            <person name="Rajewski A."/>
            <person name="Carter-House D."/>
            <person name="Stajich J."/>
            <person name="Litt A."/>
        </authorList>
    </citation>
    <scope>NUCLEOTIDE SEQUENCE [LARGE SCALE GENOMIC DNA]</scope>
    <source>
        <strain evidence="2">AR-01</strain>
    </source>
</reference>
<feature type="region of interest" description="Disordered" evidence="1">
    <location>
        <begin position="83"/>
        <end position="104"/>
    </location>
</feature>
<dbReference type="Proteomes" id="UP000823775">
    <property type="component" value="Unassembled WGS sequence"/>
</dbReference>
<name>A0ABS8WWS1_DATST</name>
<protein>
    <submittedName>
        <fullName evidence="2">Uncharacterized protein</fullName>
    </submittedName>
</protein>
<evidence type="ECO:0000313" key="2">
    <source>
        <dbReference type="EMBL" id="MCE3216658.1"/>
    </source>
</evidence>
<keyword evidence="3" id="KW-1185">Reference proteome</keyword>
<gene>
    <name evidence="2" type="ORF">HAX54_007360</name>
</gene>
<comment type="caution">
    <text evidence="2">The sequence shown here is derived from an EMBL/GenBank/DDBJ whole genome shotgun (WGS) entry which is preliminary data.</text>
</comment>
<evidence type="ECO:0000313" key="3">
    <source>
        <dbReference type="Proteomes" id="UP000823775"/>
    </source>
</evidence>
<sequence>EFYGNKDYGVFELKAICFRHAFASAVADLHLLFIDSTQTGLPWTLFSYVCHRIASAFKTALPWICFSSTGTRYGGPFLIVASPQQRDPSHCSEHSLSSMQFPDH</sequence>
<dbReference type="EMBL" id="JACEIK010013780">
    <property type="protein sequence ID" value="MCE3216658.1"/>
    <property type="molecule type" value="Genomic_DNA"/>
</dbReference>
<feature type="compositionally biased region" description="Polar residues" evidence="1">
    <location>
        <begin position="94"/>
        <end position="104"/>
    </location>
</feature>